<organism evidence="4 5">
    <name type="scientific">Polaribacter atrinae</name>
    <dbReference type="NCBI Taxonomy" id="1333662"/>
    <lineage>
        <taxon>Bacteria</taxon>
        <taxon>Pseudomonadati</taxon>
        <taxon>Bacteroidota</taxon>
        <taxon>Flavobacteriia</taxon>
        <taxon>Flavobacteriales</taxon>
        <taxon>Flavobacteriaceae</taxon>
    </lineage>
</organism>
<name>A0A176TA07_9FLAO</name>
<dbReference type="InterPro" id="IPR046947">
    <property type="entry name" value="LytR-like"/>
</dbReference>
<dbReference type="InterPro" id="IPR001789">
    <property type="entry name" value="Sig_transdc_resp-reg_receiver"/>
</dbReference>
<keyword evidence="5" id="KW-1185">Reference proteome</keyword>
<dbReference type="PANTHER" id="PTHR37299">
    <property type="entry name" value="TRANSCRIPTIONAL REGULATOR-RELATED"/>
    <property type="match status" value="1"/>
</dbReference>
<evidence type="ECO:0000259" key="3">
    <source>
        <dbReference type="PROSITE" id="PS50930"/>
    </source>
</evidence>
<dbReference type="Proteomes" id="UP000076923">
    <property type="component" value="Unassembled WGS sequence"/>
</dbReference>
<dbReference type="AlphaFoldDB" id="A0A176TA07"/>
<dbReference type="InterPro" id="IPR007492">
    <property type="entry name" value="LytTR_DNA-bd_dom"/>
</dbReference>
<feature type="domain" description="Response regulatory" evidence="2">
    <location>
        <begin position="5"/>
        <end position="118"/>
    </location>
</feature>
<dbReference type="STRING" id="1333662.LPB303_11150"/>
<dbReference type="EMBL" id="LVWE01000040">
    <property type="protein sequence ID" value="OAD44710.1"/>
    <property type="molecule type" value="Genomic_DNA"/>
</dbReference>
<dbReference type="SUPFAM" id="SSF52172">
    <property type="entry name" value="CheY-like"/>
    <property type="match status" value="1"/>
</dbReference>
<dbReference type="Pfam" id="PF00072">
    <property type="entry name" value="Response_reg"/>
    <property type="match status" value="1"/>
</dbReference>
<dbReference type="Pfam" id="PF04397">
    <property type="entry name" value="LytTR"/>
    <property type="match status" value="1"/>
</dbReference>
<accession>A0A176TA07</accession>
<gene>
    <name evidence="4" type="ORF">LPB303_11150</name>
</gene>
<dbReference type="Gene3D" id="3.40.50.2300">
    <property type="match status" value="1"/>
</dbReference>
<dbReference type="SMART" id="SM00850">
    <property type="entry name" value="LytTR"/>
    <property type="match status" value="1"/>
</dbReference>
<feature type="modified residue" description="4-aspartylphosphate" evidence="1">
    <location>
        <position position="57"/>
    </location>
</feature>
<protein>
    <submittedName>
        <fullName evidence="4">DNA-binding response regulator</fullName>
    </submittedName>
</protein>
<evidence type="ECO:0000313" key="4">
    <source>
        <dbReference type="EMBL" id="OAD44710.1"/>
    </source>
</evidence>
<dbReference type="PANTHER" id="PTHR37299:SF1">
    <property type="entry name" value="STAGE 0 SPORULATION PROTEIN A HOMOLOG"/>
    <property type="match status" value="1"/>
</dbReference>
<keyword evidence="1" id="KW-0597">Phosphoprotein</keyword>
<dbReference type="SMART" id="SM00448">
    <property type="entry name" value="REC"/>
    <property type="match status" value="1"/>
</dbReference>
<dbReference type="PROSITE" id="PS50110">
    <property type="entry name" value="RESPONSE_REGULATORY"/>
    <property type="match status" value="1"/>
</dbReference>
<feature type="domain" description="HTH LytTR-type" evidence="3">
    <location>
        <begin position="147"/>
        <end position="247"/>
    </location>
</feature>
<reference evidence="4 5" key="1">
    <citation type="submission" date="2016-02" db="EMBL/GenBank/DDBJ databases">
        <title>Draft genome sequence of Polaribacter atrinae KACC17473.</title>
        <authorList>
            <person name="Shin S.-K."/>
            <person name="Yi H."/>
        </authorList>
    </citation>
    <scope>NUCLEOTIDE SEQUENCE [LARGE SCALE GENOMIC DNA]</scope>
    <source>
        <strain evidence="4 5">KACC 17473</strain>
    </source>
</reference>
<comment type="caution">
    <text evidence="4">The sequence shown here is derived from an EMBL/GenBank/DDBJ whole genome shotgun (WGS) entry which is preliminary data.</text>
</comment>
<dbReference type="InterPro" id="IPR011006">
    <property type="entry name" value="CheY-like_superfamily"/>
</dbReference>
<proteinExistence type="predicted"/>
<dbReference type="GO" id="GO:0000156">
    <property type="term" value="F:phosphorelay response regulator activity"/>
    <property type="evidence" value="ECO:0007669"/>
    <property type="project" value="InterPro"/>
</dbReference>
<evidence type="ECO:0000259" key="2">
    <source>
        <dbReference type="PROSITE" id="PS50110"/>
    </source>
</evidence>
<sequence>MSTITAIIVDDEISNLKGLEKKMANLFPDIAIIGTYQKPEEAIVSIEKQQPDILFLDVEMPRIDGFELLSKLREINFQVIFVTAFSEYAIEAFKKCAIGYVLKPIDDDDLIKAVDKAKENISLIHENDKNANLLKFISETNSNSNKLIIPTIKGVSFIPQKEVIHIEGFDGYTKIHLIDNTEIVSSYNIGKYEKMMNNLFYKCHKSHIINLEKVRHFENEGYIILENKKRVPVSKTKRKEFIDLCSQ</sequence>
<keyword evidence="4" id="KW-0238">DNA-binding</keyword>
<dbReference type="Gene3D" id="2.40.50.1020">
    <property type="entry name" value="LytTr DNA-binding domain"/>
    <property type="match status" value="1"/>
</dbReference>
<dbReference type="GO" id="GO:0003677">
    <property type="term" value="F:DNA binding"/>
    <property type="evidence" value="ECO:0007669"/>
    <property type="project" value="UniProtKB-KW"/>
</dbReference>
<dbReference type="RefSeq" id="WP_068450176.1">
    <property type="nucleotide sequence ID" value="NZ_CANKUV010000011.1"/>
</dbReference>
<evidence type="ECO:0000256" key="1">
    <source>
        <dbReference type="PROSITE-ProRule" id="PRU00169"/>
    </source>
</evidence>
<evidence type="ECO:0000313" key="5">
    <source>
        <dbReference type="Proteomes" id="UP000076923"/>
    </source>
</evidence>
<dbReference type="PROSITE" id="PS50930">
    <property type="entry name" value="HTH_LYTTR"/>
    <property type="match status" value="1"/>
</dbReference>
<dbReference type="OrthoDB" id="2168082at2"/>